<organism evidence="4 5">
    <name type="scientific">Basidiobolus ranarum</name>
    <dbReference type="NCBI Taxonomy" id="34480"/>
    <lineage>
        <taxon>Eukaryota</taxon>
        <taxon>Fungi</taxon>
        <taxon>Fungi incertae sedis</taxon>
        <taxon>Zoopagomycota</taxon>
        <taxon>Entomophthoromycotina</taxon>
        <taxon>Basidiobolomycetes</taxon>
        <taxon>Basidiobolales</taxon>
        <taxon>Basidiobolaceae</taxon>
        <taxon>Basidiobolus</taxon>
    </lineage>
</organism>
<protein>
    <recommendedName>
        <fullName evidence="3">RRM domain-containing protein</fullName>
    </recommendedName>
</protein>
<feature type="domain" description="RRM" evidence="3">
    <location>
        <begin position="24"/>
        <end position="100"/>
    </location>
</feature>
<evidence type="ECO:0000313" key="4">
    <source>
        <dbReference type="EMBL" id="KAK9719606.1"/>
    </source>
</evidence>
<dbReference type="SMART" id="SM00360">
    <property type="entry name" value="RRM"/>
    <property type="match status" value="1"/>
</dbReference>
<evidence type="ECO:0000256" key="2">
    <source>
        <dbReference type="SAM" id="MobiDB-lite"/>
    </source>
</evidence>
<dbReference type="PROSITE" id="PS50102">
    <property type="entry name" value="RRM"/>
    <property type="match status" value="1"/>
</dbReference>
<dbReference type="PANTHER" id="PTHR15241:SF304">
    <property type="entry name" value="RRM DOMAIN-CONTAINING PROTEIN"/>
    <property type="match status" value="1"/>
</dbReference>
<dbReference type="Proteomes" id="UP001479436">
    <property type="component" value="Unassembled WGS sequence"/>
</dbReference>
<evidence type="ECO:0000256" key="1">
    <source>
        <dbReference type="PROSITE-ProRule" id="PRU00176"/>
    </source>
</evidence>
<dbReference type="Pfam" id="PF00076">
    <property type="entry name" value="RRM_1"/>
    <property type="match status" value="1"/>
</dbReference>
<keyword evidence="5" id="KW-1185">Reference proteome</keyword>
<name>A0ABR2W4M7_9FUNG</name>
<comment type="caution">
    <text evidence="4">The sequence shown here is derived from an EMBL/GenBank/DDBJ whole genome shotgun (WGS) entry which is preliminary data.</text>
</comment>
<evidence type="ECO:0000259" key="3">
    <source>
        <dbReference type="PROSITE" id="PS50102"/>
    </source>
</evidence>
<reference evidence="4 5" key="1">
    <citation type="submission" date="2023-04" db="EMBL/GenBank/DDBJ databases">
        <title>Genome of Basidiobolus ranarum AG-B5.</title>
        <authorList>
            <person name="Stajich J.E."/>
            <person name="Carter-House D."/>
            <person name="Gryganskyi A."/>
        </authorList>
    </citation>
    <scope>NUCLEOTIDE SEQUENCE [LARGE SCALE GENOMIC DNA]</scope>
    <source>
        <strain evidence="4 5">AG-B5</strain>
    </source>
</reference>
<feature type="region of interest" description="Disordered" evidence="2">
    <location>
        <begin position="97"/>
        <end position="128"/>
    </location>
</feature>
<dbReference type="InterPro" id="IPR000504">
    <property type="entry name" value="RRM_dom"/>
</dbReference>
<sequence length="128" mass="14150">MNALAGLTRTAFPALNLVRAYGTKTCYVGNIPWGTSEEQIQDLFTEFGEVEKVRLPLDDAGRIKGFGFVELDETAAAKAIDSLNGFSFNGRELRVNEAQERAPRAPRSFGSGGRSFGDRPNFNRNRDF</sequence>
<accession>A0ABR2W4M7</accession>
<proteinExistence type="predicted"/>
<keyword evidence="1" id="KW-0694">RNA-binding</keyword>
<dbReference type="EMBL" id="JASJQH010007043">
    <property type="protein sequence ID" value="KAK9719606.1"/>
    <property type="molecule type" value="Genomic_DNA"/>
</dbReference>
<evidence type="ECO:0000313" key="5">
    <source>
        <dbReference type="Proteomes" id="UP001479436"/>
    </source>
</evidence>
<gene>
    <name evidence="4" type="ORF">K7432_004708</name>
</gene>
<dbReference type="SUPFAM" id="SSF54928">
    <property type="entry name" value="RNA-binding domain, RBD"/>
    <property type="match status" value="1"/>
</dbReference>
<dbReference type="Gene3D" id="3.30.70.330">
    <property type="match status" value="1"/>
</dbReference>
<dbReference type="InterPro" id="IPR035979">
    <property type="entry name" value="RBD_domain_sf"/>
</dbReference>
<dbReference type="InterPro" id="IPR012677">
    <property type="entry name" value="Nucleotide-bd_a/b_plait_sf"/>
</dbReference>
<dbReference type="PANTHER" id="PTHR15241">
    <property type="entry name" value="TRANSFORMER-2-RELATED"/>
    <property type="match status" value="1"/>
</dbReference>